<keyword evidence="2" id="KW-1185">Reference proteome</keyword>
<sequence length="289" mass="33497">MATQLTQPHPLIYIHGYGQGDLWYCIDLQSLPEQLSPVAEIAVEYGGSWAVIGEHIYWAGGIKHCEAYFSTELYRHKMAYSSMELYRHKITSPNPSSWEIVSSSKKLRRNQACVFALDRKIYVLGGKKNSDEAEMDDYGRFCGEVYDVDTQIWDLCALNVQDFATFTSCTTVLMKNKEGEAIVLCYSILTGHLLFYNVHEDDFKFEVHPHFNIRERPDKIPNGFDENDSGKLFRVATSVRPVVSNSILYWFTSDLRLYGYDFSEQRWFKSTRRENRMDKIKSVLYDGFS</sequence>
<gene>
    <name evidence="1" type="ORF">A4A49_32082</name>
</gene>
<reference evidence="1" key="1">
    <citation type="submission" date="2016-11" db="EMBL/GenBank/DDBJ databases">
        <title>The genome of Nicotiana attenuata.</title>
        <authorList>
            <person name="Xu S."/>
            <person name="Brockmoeller T."/>
            <person name="Gaquerel E."/>
            <person name="Navarro A."/>
            <person name="Kuhl H."/>
            <person name="Gase K."/>
            <person name="Ling Z."/>
            <person name="Zhou W."/>
            <person name="Kreitzer C."/>
            <person name="Stanke M."/>
            <person name="Tang H."/>
            <person name="Lyons E."/>
            <person name="Pandey P."/>
            <person name="Pandey S.P."/>
            <person name="Timmermann B."/>
            <person name="Baldwin I.T."/>
        </authorList>
    </citation>
    <scope>NUCLEOTIDE SEQUENCE [LARGE SCALE GENOMIC DNA]</scope>
    <source>
        <strain evidence="1">UT</strain>
    </source>
</reference>
<name>A0A1J6KTY9_NICAT</name>
<proteinExistence type="predicted"/>
<dbReference type="InterPro" id="IPR015915">
    <property type="entry name" value="Kelch-typ_b-propeller"/>
</dbReference>
<evidence type="ECO:0008006" key="3">
    <source>
        <dbReference type="Google" id="ProtNLM"/>
    </source>
</evidence>
<dbReference type="EMBL" id="MJEQ01003085">
    <property type="protein sequence ID" value="OIT25151.1"/>
    <property type="molecule type" value="Genomic_DNA"/>
</dbReference>
<dbReference type="Gene3D" id="2.120.10.80">
    <property type="entry name" value="Kelch-type beta propeller"/>
    <property type="match status" value="1"/>
</dbReference>
<protein>
    <recommendedName>
        <fullName evidence="3">F-boxkelch-repeat protein</fullName>
    </recommendedName>
</protein>
<dbReference type="SUPFAM" id="SSF117281">
    <property type="entry name" value="Kelch motif"/>
    <property type="match status" value="1"/>
</dbReference>
<accession>A0A1J6KTY9</accession>
<evidence type="ECO:0000313" key="2">
    <source>
        <dbReference type="Proteomes" id="UP000187609"/>
    </source>
</evidence>
<evidence type="ECO:0000313" key="1">
    <source>
        <dbReference type="EMBL" id="OIT25151.1"/>
    </source>
</evidence>
<organism evidence="1 2">
    <name type="scientific">Nicotiana attenuata</name>
    <name type="common">Coyote tobacco</name>
    <dbReference type="NCBI Taxonomy" id="49451"/>
    <lineage>
        <taxon>Eukaryota</taxon>
        <taxon>Viridiplantae</taxon>
        <taxon>Streptophyta</taxon>
        <taxon>Embryophyta</taxon>
        <taxon>Tracheophyta</taxon>
        <taxon>Spermatophyta</taxon>
        <taxon>Magnoliopsida</taxon>
        <taxon>eudicotyledons</taxon>
        <taxon>Gunneridae</taxon>
        <taxon>Pentapetalae</taxon>
        <taxon>asterids</taxon>
        <taxon>lamiids</taxon>
        <taxon>Solanales</taxon>
        <taxon>Solanaceae</taxon>
        <taxon>Nicotianoideae</taxon>
        <taxon>Nicotianeae</taxon>
        <taxon>Nicotiana</taxon>
    </lineage>
</organism>
<comment type="caution">
    <text evidence="1">The sequence shown here is derived from an EMBL/GenBank/DDBJ whole genome shotgun (WGS) entry which is preliminary data.</text>
</comment>
<dbReference type="Gramene" id="OIT25151">
    <property type="protein sequence ID" value="OIT25151"/>
    <property type="gene ID" value="A4A49_32082"/>
</dbReference>
<dbReference type="Proteomes" id="UP000187609">
    <property type="component" value="Unassembled WGS sequence"/>
</dbReference>
<dbReference type="AlphaFoldDB" id="A0A1J6KTY9"/>
<dbReference type="SMR" id="A0A1J6KTY9"/>